<dbReference type="EMBL" id="SUMB01000006">
    <property type="protein sequence ID" value="TJZ51914.1"/>
    <property type="molecule type" value="Genomic_DNA"/>
</dbReference>
<reference evidence="4 5" key="1">
    <citation type="submission" date="2019-04" db="EMBL/GenBank/DDBJ databases">
        <title>Streptomyces piniterrae sp. nov., a heliquinomycin-producing actinomycete isolated from rhizosphere soil of Pinus yunnanensis.</title>
        <authorList>
            <person name="Zhuang X."/>
            <person name="Zhao J."/>
        </authorList>
    </citation>
    <scope>NUCLEOTIDE SEQUENCE [LARGE SCALE GENOMIC DNA]</scope>
    <source>
        <strain evidence="5">jys28</strain>
    </source>
</reference>
<evidence type="ECO:0008006" key="6">
    <source>
        <dbReference type="Google" id="ProtNLM"/>
    </source>
</evidence>
<keyword evidence="2" id="KW-1133">Transmembrane helix</keyword>
<keyword evidence="3" id="KW-0732">Signal</keyword>
<accession>A0A4U0NP80</accession>
<comment type="caution">
    <text evidence="4">The sequence shown here is derived from an EMBL/GenBank/DDBJ whole genome shotgun (WGS) entry which is preliminary data.</text>
</comment>
<keyword evidence="5" id="KW-1185">Reference proteome</keyword>
<protein>
    <recommendedName>
        <fullName evidence="6">LPXTG cell wall anchor domain-containing protein</fullName>
    </recommendedName>
</protein>
<feature type="transmembrane region" description="Helical" evidence="2">
    <location>
        <begin position="183"/>
        <end position="203"/>
    </location>
</feature>
<feature type="chain" id="PRO_5020620757" description="LPXTG cell wall anchor domain-containing protein" evidence="3">
    <location>
        <begin position="28"/>
        <end position="211"/>
    </location>
</feature>
<feature type="signal peptide" evidence="3">
    <location>
        <begin position="1"/>
        <end position="27"/>
    </location>
</feature>
<keyword evidence="2" id="KW-0812">Transmembrane</keyword>
<gene>
    <name evidence="4" type="ORF">FCH28_18810</name>
</gene>
<evidence type="ECO:0000256" key="2">
    <source>
        <dbReference type="SAM" id="Phobius"/>
    </source>
</evidence>
<dbReference type="OrthoDB" id="4335730at2"/>
<feature type="compositionally biased region" description="Gly residues" evidence="1">
    <location>
        <begin position="142"/>
        <end position="156"/>
    </location>
</feature>
<name>A0A4U0NP80_9ACTN</name>
<sequence>MRLVSRTLAGAALTAMAFGVATPSASADPSASVSPSAISPGGTVTVTVMCESQQAGKLPAGITANGQVLAQGSIPLKRQGQTSTYRGSGRVAGKLSGGPDKAGKKAGWAIDGQCPGGKHWSATVRTQDKEQRSKEQLSGAGQESGTGKESGAGQQGDMGQPSKAPHGKMRTGYGGSSERSNTAMIAAGGAALAVAACGGYLLMRRRSREED</sequence>
<dbReference type="RefSeq" id="WP_136741238.1">
    <property type="nucleotide sequence ID" value="NZ_SUMB01000006.1"/>
</dbReference>
<organism evidence="4 5">
    <name type="scientific">Streptomyces piniterrae</name>
    <dbReference type="NCBI Taxonomy" id="2571125"/>
    <lineage>
        <taxon>Bacteria</taxon>
        <taxon>Bacillati</taxon>
        <taxon>Actinomycetota</taxon>
        <taxon>Actinomycetes</taxon>
        <taxon>Kitasatosporales</taxon>
        <taxon>Streptomycetaceae</taxon>
        <taxon>Streptomyces</taxon>
    </lineage>
</organism>
<keyword evidence="2" id="KW-0472">Membrane</keyword>
<feature type="compositionally biased region" description="Basic and acidic residues" evidence="1">
    <location>
        <begin position="126"/>
        <end position="135"/>
    </location>
</feature>
<dbReference type="AlphaFoldDB" id="A0A4U0NP80"/>
<evidence type="ECO:0000313" key="4">
    <source>
        <dbReference type="EMBL" id="TJZ51914.1"/>
    </source>
</evidence>
<feature type="region of interest" description="Disordered" evidence="1">
    <location>
        <begin position="79"/>
        <end position="178"/>
    </location>
</feature>
<evidence type="ECO:0000256" key="1">
    <source>
        <dbReference type="SAM" id="MobiDB-lite"/>
    </source>
</evidence>
<evidence type="ECO:0000313" key="5">
    <source>
        <dbReference type="Proteomes" id="UP000308697"/>
    </source>
</evidence>
<dbReference type="Proteomes" id="UP000308697">
    <property type="component" value="Unassembled WGS sequence"/>
</dbReference>
<evidence type="ECO:0000256" key="3">
    <source>
        <dbReference type="SAM" id="SignalP"/>
    </source>
</evidence>
<proteinExistence type="predicted"/>